<dbReference type="SUPFAM" id="SSF102705">
    <property type="entry name" value="NIF3 (NGG1p interacting factor 3)-like"/>
    <property type="match status" value="1"/>
</dbReference>
<dbReference type="Proteomes" id="UP000316747">
    <property type="component" value="Unassembled WGS sequence"/>
</dbReference>
<dbReference type="NCBIfam" id="TIGR00486">
    <property type="entry name" value="YbgI_SA1388"/>
    <property type="match status" value="1"/>
</dbReference>
<evidence type="ECO:0000313" key="7">
    <source>
        <dbReference type="EMBL" id="TQM62847.1"/>
    </source>
</evidence>
<dbReference type="FunFam" id="3.40.1390.30:FF:000001">
    <property type="entry name" value="GTP cyclohydrolase 1 type 2"/>
    <property type="match status" value="1"/>
</dbReference>
<dbReference type="EMBL" id="VFPM01000002">
    <property type="protein sequence ID" value="TQM62847.1"/>
    <property type="molecule type" value="Genomic_DNA"/>
</dbReference>
<dbReference type="InterPro" id="IPR036069">
    <property type="entry name" value="DUF34/NIF3_sf"/>
</dbReference>
<dbReference type="PANTHER" id="PTHR13799">
    <property type="entry name" value="NGG1 INTERACTING FACTOR 3"/>
    <property type="match status" value="1"/>
</dbReference>
<evidence type="ECO:0000256" key="5">
    <source>
        <dbReference type="PIRSR" id="PIRSR602678-1"/>
    </source>
</evidence>
<reference evidence="7 8" key="1">
    <citation type="submission" date="2019-06" db="EMBL/GenBank/DDBJ databases">
        <title>Genome sequencing of plant associated microbes to promote plant fitness in Sorghum bicolor and Oryza sativa.</title>
        <authorList>
            <person name="Coleman-Derr D."/>
        </authorList>
    </citation>
    <scope>NUCLEOTIDE SEQUENCE [LARGE SCALE GENOMIC DNA]</scope>
    <source>
        <strain evidence="7 8">KV-663</strain>
    </source>
</reference>
<organism evidence="7 8">
    <name type="scientific">Humibacillus xanthopallidus</name>
    <dbReference type="NCBI Taxonomy" id="412689"/>
    <lineage>
        <taxon>Bacteria</taxon>
        <taxon>Bacillati</taxon>
        <taxon>Actinomycetota</taxon>
        <taxon>Actinomycetes</taxon>
        <taxon>Micrococcales</taxon>
        <taxon>Intrasporangiaceae</taxon>
        <taxon>Humibacillus</taxon>
    </lineage>
</organism>
<dbReference type="GO" id="GO:0005737">
    <property type="term" value="C:cytoplasm"/>
    <property type="evidence" value="ECO:0007669"/>
    <property type="project" value="TreeGrafter"/>
</dbReference>
<comment type="similarity">
    <text evidence="1">Belongs to the GTP cyclohydrolase I type 2/NIF3 family.</text>
</comment>
<name>A0A543HWZ3_9MICO</name>
<evidence type="ECO:0000256" key="6">
    <source>
        <dbReference type="SAM" id="MobiDB-lite"/>
    </source>
</evidence>
<evidence type="ECO:0000256" key="1">
    <source>
        <dbReference type="ARBA" id="ARBA00006964"/>
    </source>
</evidence>
<dbReference type="AlphaFoldDB" id="A0A543HWZ3"/>
<sequence length="323" mass="33417">MHHPYDDADDAGREAGGTVLALRDVVAALEGLWPVSSAAEWDRVGLVTGDLDQPVRRILFALDPTLAVIDEAREWGADLLVTHHPLLLRGVHSVATTSAKGASVTGLVRAGCALYVAHTNADVADPGVSTVIADALGLTEQRPLSELGGYAAGRVGVLTEPMSLADFADLLVTVLPATAGGVRVSGPGAATVRTVALMGGSGDDQFDAARASGADVYVTADLRHHPVLEAREEARDGTPYIVDAGHWAMESLWLATAREQLLAVLGAGSGDSVQSDPAEHPEEGRSGAAAPTRVEGRLSGLRTEPWTFVAGANRARPEPGGVS</sequence>
<proteinExistence type="inferred from homology"/>
<keyword evidence="8" id="KW-1185">Reference proteome</keyword>
<dbReference type="InterPro" id="IPR002678">
    <property type="entry name" value="DUF34/NIF3"/>
</dbReference>
<evidence type="ECO:0000256" key="2">
    <source>
        <dbReference type="ARBA" id="ARBA00011643"/>
    </source>
</evidence>
<feature type="binding site" evidence="5">
    <location>
        <position position="246"/>
    </location>
    <ligand>
        <name>a divalent metal cation</name>
        <dbReference type="ChEBI" id="CHEBI:60240"/>
        <label>1</label>
    </ligand>
</feature>
<comment type="subunit">
    <text evidence="2">Homohexamer.</text>
</comment>
<dbReference type="PANTHER" id="PTHR13799:SF14">
    <property type="entry name" value="GTP CYCLOHYDROLASE 1 TYPE 2 HOMOLOG"/>
    <property type="match status" value="1"/>
</dbReference>
<accession>A0A543HWZ3</accession>
<feature type="region of interest" description="Disordered" evidence="6">
    <location>
        <begin position="268"/>
        <end position="323"/>
    </location>
</feature>
<dbReference type="RefSeq" id="WP_141844868.1">
    <property type="nucleotide sequence ID" value="NZ_VFPM01000002.1"/>
</dbReference>
<feature type="binding site" evidence="5">
    <location>
        <position position="83"/>
    </location>
    <ligand>
        <name>a divalent metal cation</name>
        <dbReference type="ChEBI" id="CHEBI:60240"/>
        <label>1</label>
    </ligand>
</feature>
<protein>
    <recommendedName>
        <fullName evidence="3">GTP cyclohydrolase 1 type 2 homolog</fullName>
    </recommendedName>
</protein>
<dbReference type="OrthoDB" id="9795763at2"/>
<feature type="binding site" evidence="5">
    <location>
        <position position="250"/>
    </location>
    <ligand>
        <name>a divalent metal cation</name>
        <dbReference type="ChEBI" id="CHEBI:60240"/>
        <label>1</label>
    </ligand>
</feature>
<feature type="binding site" evidence="5">
    <location>
        <position position="84"/>
    </location>
    <ligand>
        <name>a divalent metal cation</name>
        <dbReference type="ChEBI" id="CHEBI:60240"/>
        <label>1</label>
    </ligand>
</feature>
<comment type="caution">
    <text evidence="7">The sequence shown here is derived from an EMBL/GenBank/DDBJ whole genome shotgun (WGS) entry which is preliminary data.</text>
</comment>
<keyword evidence="4 5" id="KW-0479">Metal-binding</keyword>
<evidence type="ECO:0000256" key="4">
    <source>
        <dbReference type="ARBA" id="ARBA00022723"/>
    </source>
</evidence>
<feature type="binding site" evidence="5">
    <location>
        <position position="122"/>
    </location>
    <ligand>
        <name>a divalent metal cation</name>
        <dbReference type="ChEBI" id="CHEBI:60240"/>
        <label>1</label>
    </ligand>
</feature>
<evidence type="ECO:0000256" key="3">
    <source>
        <dbReference type="ARBA" id="ARBA00022112"/>
    </source>
</evidence>
<dbReference type="GO" id="GO:0046872">
    <property type="term" value="F:metal ion binding"/>
    <property type="evidence" value="ECO:0007669"/>
    <property type="project" value="UniProtKB-KW"/>
</dbReference>
<evidence type="ECO:0000313" key="8">
    <source>
        <dbReference type="Proteomes" id="UP000316747"/>
    </source>
</evidence>
<dbReference type="Pfam" id="PF01784">
    <property type="entry name" value="DUF34_NIF3"/>
    <property type="match status" value="1"/>
</dbReference>
<gene>
    <name evidence="7" type="ORF">FBY41_2889</name>
</gene>
<dbReference type="Gene3D" id="3.40.1390.30">
    <property type="entry name" value="NIF3 (NGG1p interacting factor 3)-like"/>
    <property type="match status" value="2"/>
</dbReference>